<accession>A0A4S8NXU5</accession>
<reference evidence="2 3" key="1">
    <citation type="submission" date="2019-04" db="EMBL/GenBank/DDBJ databases">
        <title>Genome sequence of strain shin9-1.</title>
        <authorList>
            <person name="Gao J."/>
            <person name="Sun J."/>
        </authorList>
    </citation>
    <scope>NUCLEOTIDE SEQUENCE [LARGE SCALE GENOMIC DNA]</scope>
    <source>
        <strain evidence="3">shin9-1</strain>
    </source>
</reference>
<keyword evidence="3" id="KW-1185">Reference proteome</keyword>
<feature type="transmembrane region" description="Helical" evidence="1">
    <location>
        <begin position="16"/>
        <end position="37"/>
    </location>
</feature>
<dbReference type="Pfam" id="PF09898">
    <property type="entry name" value="DUF2125"/>
    <property type="match status" value="1"/>
</dbReference>
<gene>
    <name evidence="2" type="ORF">FAA97_14435</name>
</gene>
<dbReference type="EMBL" id="STGV01000004">
    <property type="protein sequence ID" value="THV22470.1"/>
    <property type="molecule type" value="Genomic_DNA"/>
</dbReference>
<sequence>MAVSSPTTESRTTRKVVWLAVLIVLFIAVYSVGWYFAAEYLRKQIVTFFHGGNPSGIEAVCEDAQIAGYPFRFQLNCTRLSLDDNERGIAANFGAVRAAAQIYNPGHIVWELDGPAEMRSALGVNATTNWQNLQSSLRIGFSGLSRSSLMIENVETTINTIGVQQDVKLVAEGFEQHVRQQSADLDYATLLRNMTISINGQPLTLPPISASIDTTFAEKGGLLNPRIASQQKLHGTRGEVRRMVVDLGQGRVATVNGPFSIGETGLISGNMSIEIEQVDGWRDVVSAAYPPAKETAENVAKVMKALSLGRDKGSADINIRDGKVMLGFIPLGEIPPL</sequence>
<name>A0A4S8NXU5_9HYPH</name>
<dbReference type="RefSeq" id="WP_136599238.1">
    <property type="nucleotide sequence ID" value="NZ_STGV01000004.1"/>
</dbReference>
<protein>
    <submittedName>
        <fullName evidence="2">DUF2125 domain-containing protein</fullName>
    </submittedName>
</protein>
<keyword evidence="1" id="KW-0812">Transmembrane</keyword>
<dbReference type="AlphaFoldDB" id="A0A4S8NXU5"/>
<organism evidence="2 3">
    <name type="scientific">Peteryoungia ipomoeae</name>
    <dbReference type="NCBI Taxonomy" id="1210932"/>
    <lineage>
        <taxon>Bacteria</taxon>
        <taxon>Pseudomonadati</taxon>
        <taxon>Pseudomonadota</taxon>
        <taxon>Alphaproteobacteria</taxon>
        <taxon>Hyphomicrobiales</taxon>
        <taxon>Rhizobiaceae</taxon>
        <taxon>Peteryoungia</taxon>
    </lineage>
</organism>
<evidence type="ECO:0000256" key="1">
    <source>
        <dbReference type="SAM" id="Phobius"/>
    </source>
</evidence>
<evidence type="ECO:0000313" key="2">
    <source>
        <dbReference type="EMBL" id="THV22470.1"/>
    </source>
</evidence>
<dbReference type="OrthoDB" id="7169664at2"/>
<keyword evidence="1" id="KW-1133">Transmembrane helix</keyword>
<comment type="caution">
    <text evidence="2">The sequence shown here is derived from an EMBL/GenBank/DDBJ whole genome shotgun (WGS) entry which is preliminary data.</text>
</comment>
<evidence type="ECO:0000313" key="3">
    <source>
        <dbReference type="Proteomes" id="UP000308828"/>
    </source>
</evidence>
<keyword evidence="1" id="KW-0472">Membrane</keyword>
<dbReference type="InterPro" id="IPR018666">
    <property type="entry name" value="DUF2125"/>
</dbReference>
<proteinExistence type="predicted"/>
<dbReference type="Proteomes" id="UP000308828">
    <property type="component" value="Unassembled WGS sequence"/>
</dbReference>